<feature type="transmembrane region" description="Helical" evidence="6">
    <location>
        <begin position="195"/>
        <end position="219"/>
    </location>
</feature>
<keyword evidence="4 6" id="KW-1133">Transmembrane helix</keyword>
<evidence type="ECO:0000256" key="4">
    <source>
        <dbReference type="ARBA" id="ARBA00022989"/>
    </source>
</evidence>
<dbReference type="Proteomes" id="UP000471521">
    <property type="component" value="Unassembled WGS sequence"/>
</dbReference>
<keyword evidence="8" id="KW-1185">Reference proteome</keyword>
<evidence type="ECO:0000256" key="1">
    <source>
        <dbReference type="ARBA" id="ARBA00004651"/>
    </source>
</evidence>
<name>A0A6B0SXC9_9EURY</name>
<dbReference type="NCBIfam" id="TIGR00203">
    <property type="entry name" value="cydB"/>
    <property type="match status" value="1"/>
</dbReference>
<dbReference type="InterPro" id="IPR003317">
    <property type="entry name" value="Cyt-d_oxidase_su2"/>
</dbReference>
<dbReference type="EMBL" id="WUUU01000198">
    <property type="protein sequence ID" value="MXR22089.1"/>
    <property type="molecule type" value="Genomic_DNA"/>
</dbReference>
<dbReference type="RefSeq" id="WP_159527479.1">
    <property type="nucleotide sequence ID" value="NZ_WUUU01000198.1"/>
</dbReference>
<evidence type="ECO:0000313" key="7">
    <source>
        <dbReference type="EMBL" id="MXR22089.1"/>
    </source>
</evidence>
<evidence type="ECO:0000256" key="3">
    <source>
        <dbReference type="ARBA" id="ARBA00022692"/>
    </source>
</evidence>
<evidence type="ECO:0000256" key="5">
    <source>
        <dbReference type="ARBA" id="ARBA00023136"/>
    </source>
</evidence>
<dbReference type="Pfam" id="PF02322">
    <property type="entry name" value="Cyt_bd_oxida_II"/>
    <property type="match status" value="1"/>
</dbReference>
<comment type="subcellular location">
    <subcellularLocation>
        <location evidence="1">Cell membrane</location>
        <topology evidence="1">Multi-pass membrane protein</topology>
    </subcellularLocation>
</comment>
<feature type="transmembrane region" description="Helical" evidence="6">
    <location>
        <begin position="254"/>
        <end position="280"/>
    </location>
</feature>
<accession>A0A6B0SXC9</accession>
<dbReference type="GO" id="GO:0016682">
    <property type="term" value="F:oxidoreductase activity, acting on diphenols and related substances as donors, oxygen as acceptor"/>
    <property type="evidence" value="ECO:0007669"/>
    <property type="project" value="TreeGrafter"/>
</dbReference>
<evidence type="ECO:0000313" key="8">
    <source>
        <dbReference type="Proteomes" id="UP000471521"/>
    </source>
</evidence>
<feature type="transmembrane region" description="Helical" evidence="6">
    <location>
        <begin position="225"/>
        <end position="247"/>
    </location>
</feature>
<keyword evidence="2" id="KW-1003">Cell membrane</keyword>
<dbReference type="GO" id="GO:0019646">
    <property type="term" value="P:aerobic electron transport chain"/>
    <property type="evidence" value="ECO:0007669"/>
    <property type="project" value="TreeGrafter"/>
</dbReference>
<feature type="transmembrane region" description="Helical" evidence="6">
    <location>
        <begin position="20"/>
        <end position="48"/>
    </location>
</feature>
<gene>
    <name evidence="7" type="primary">cydB</name>
    <name evidence="7" type="ORF">GRX66_16360</name>
</gene>
<organism evidence="7 8">
    <name type="scientific">Halobacterium bonnevillei</name>
    <dbReference type="NCBI Taxonomy" id="2692200"/>
    <lineage>
        <taxon>Archaea</taxon>
        <taxon>Methanobacteriati</taxon>
        <taxon>Methanobacteriota</taxon>
        <taxon>Stenosarchaea group</taxon>
        <taxon>Halobacteria</taxon>
        <taxon>Halobacteriales</taxon>
        <taxon>Halobacteriaceae</taxon>
        <taxon>Halobacterium</taxon>
    </lineage>
</organism>
<sequence>MSSVASLASAPLFGLPLPELWFALLFFIFGMFLFLDGFDFGIGILFATRDDPHEEAVLLSVIGPFWDGNEVWLVVFGGALFAAFPAVYANLFSRYYLLMFAILAALGLRGLAPEMYEEREDEQWRRYWGYAFVVGSATTPFLLGAFVLNWLVGAASIVTLTGALGGLAVVALTVADGAAFLGLKTRGSLRDDASAFGVRAAVSYLVLVVATLAAVYATAPDLRPALAHPVVVALVVFTVVLTAGYVVAVRGQRYYVAFAAVAGLVAGLVALVAVAMFPYVDRATGITVSEGIVSTLPLNLMTIMAAVLLPVVLSYFAVLYSVFSGPLDEEEAYG</sequence>
<keyword evidence="5 6" id="KW-0472">Membrane</keyword>
<dbReference type="AlphaFoldDB" id="A0A6B0SXC9"/>
<dbReference type="PANTHER" id="PTHR43141">
    <property type="entry name" value="CYTOCHROME BD2 SUBUNIT II"/>
    <property type="match status" value="1"/>
</dbReference>
<protein>
    <submittedName>
        <fullName evidence="7">Cytochrome d ubiquinol oxidase subunit II</fullName>
    </submittedName>
</protein>
<evidence type="ECO:0000256" key="6">
    <source>
        <dbReference type="SAM" id="Phobius"/>
    </source>
</evidence>
<dbReference type="GO" id="GO:0070069">
    <property type="term" value="C:cytochrome complex"/>
    <property type="evidence" value="ECO:0007669"/>
    <property type="project" value="TreeGrafter"/>
</dbReference>
<dbReference type="GO" id="GO:0009055">
    <property type="term" value="F:electron transfer activity"/>
    <property type="evidence" value="ECO:0007669"/>
    <property type="project" value="TreeGrafter"/>
</dbReference>
<evidence type="ECO:0000256" key="2">
    <source>
        <dbReference type="ARBA" id="ARBA00022475"/>
    </source>
</evidence>
<dbReference type="GO" id="GO:0005886">
    <property type="term" value="C:plasma membrane"/>
    <property type="evidence" value="ECO:0007669"/>
    <property type="project" value="UniProtKB-SubCell"/>
</dbReference>
<dbReference type="OrthoDB" id="205826at2157"/>
<dbReference type="PANTHER" id="PTHR43141:SF4">
    <property type="entry name" value="CYTOCHROME BD2 SUBUNIT II"/>
    <property type="match status" value="1"/>
</dbReference>
<feature type="transmembrane region" description="Helical" evidence="6">
    <location>
        <begin position="69"/>
        <end position="89"/>
    </location>
</feature>
<feature type="transmembrane region" description="Helical" evidence="6">
    <location>
        <begin position="128"/>
        <end position="151"/>
    </location>
</feature>
<feature type="transmembrane region" description="Helical" evidence="6">
    <location>
        <begin position="157"/>
        <end position="183"/>
    </location>
</feature>
<comment type="caution">
    <text evidence="7">The sequence shown here is derived from an EMBL/GenBank/DDBJ whole genome shotgun (WGS) entry which is preliminary data.</text>
</comment>
<feature type="transmembrane region" description="Helical" evidence="6">
    <location>
        <begin position="300"/>
        <end position="323"/>
    </location>
</feature>
<keyword evidence="3 6" id="KW-0812">Transmembrane</keyword>
<reference evidence="7 8" key="1">
    <citation type="submission" date="2019-12" db="EMBL/GenBank/DDBJ databases">
        <title>Isolation and characterization of three novel carbon monoxide-oxidizing members of Halobacteria from salione crusts and soils.</title>
        <authorList>
            <person name="Myers M.R."/>
            <person name="King G.M."/>
        </authorList>
    </citation>
    <scope>NUCLEOTIDE SEQUENCE [LARGE SCALE GENOMIC DNA]</scope>
    <source>
        <strain evidence="7 8">PCN9</strain>
    </source>
</reference>
<proteinExistence type="predicted"/>